<dbReference type="GO" id="GO:0003678">
    <property type="term" value="F:DNA helicase activity"/>
    <property type="evidence" value="ECO:0007669"/>
    <property type="project" value="UniProtKB-EC"/>
</dbReference>
<name>A0A645AZ60_9ZZZZ</name>
<keyword evidence="1" id="KW-0378">Hydrolase</keyword>
<proteinExistence type="predicted"/>
<evidence type="ECO:0000313" key="1">
    <source>
        <dbReference type="EMBL" id="MPM56193.1"/>
    </source>
</evidence>
<dbReference type="AlphaFoldDB" id="A0A645AZ60"/>
<dbReference type="EC" id="3.6.4.12" evidence="1"/>
<comment type="caution">
    <text evidence="1">The sequence shown here is derived from an EMBL/GenBank/DDBJ whole genome shotgun (WGS) entry which is preliminary data.</text>
</comment>
<accession>A0A645AZ60</accession>
<keyword evidence="1" id="KW-0347">Helicase</keyword>
<protein>
    <submittedName>
        <fullName evidence="1">ATP-dependent helicase/deoxyribonuclease subunit B</fullName>
        <ecNumber evidence="1">3.6.4.12</ecNumber>
    </submittedName>
</protein>
<keyword evidence="1" id="KW-0547">Nucleotide-binding</keyword>
<dbReference type="EMBL" id="VSSQ01015634">
    <property type="protein sequence ID" value="MPM56193.1"/>
    <property type="molecule type" value="Genomic_DNA"/>
</dbReference>
<organism evidence="1">
    <name type="scientific">bioreactor metagenome</name>
    <dbReference type="NCBI Taxonomy" id="1076179"/>
    <lineage>
        <taxon>unclassified sequences</taxon>
        <taxon>metagenomes</taxon>
        <taxon>ecological metagenomes</taxon>
    </lineage>
</organism>
<sequence>MDEESRRKAVDRELRRHGLLLDDPEVLAAMERQGESRPRFLPLKVSAKTGAIGGDSLVSTERLGRLGRHIDGVLREICGEIAGGKITADPFWRSPQKNACLWCEYKAACHFEEGRFGDCRRYLRSVKSEEFWASVEEKMKKTP</sequence>
<keyword evidence="1" id="KW-0067">ATP-binding</keyword>
<reference evidence="1" key="1">
    <citation type="submission" date="2019-08" db="EMBL/GenBank/DDBJ databases">
        <authorList>
            <person name="Kucharzyk K."/>
            <person name="Murdoch R.W."/>
            <person name="Higgins S."/>
            <person name="Loffler F."/>
        </authorList>
    </citation>
    <scope>NUCLEOTIDE SEQUENCE</scope>
</reference>
<gene>
    <name evidence="1" type="primary">addB_13</name>
    <name evidence="1" type="ORF">SDC9_102995</name>
</gene>
<dbReference type="GO" id="GO:0016787">
    <property type="term" value="F:hydrolase activity"/>
    <property type="evidence" value="ECO:0007669"/>
    <property type="project" value="UniProtKB-KW"/>
</dbReference>